<evidence type="ECO:0000313" key="8">
    <source>
        <dbReference type="Proteomes" id="UP000295985"/>
    </source>
</evidence>
<dbReference type="Gene3D" id="3.30.559.30">
    <property type="entry name" value="Nonribosomal peptide synthetase, condensation domain"/>
    <property type="match status" value="2"/>
</dbReference>
<dbReference type="EMBL" id="QDKK01000016">
    <property type="protein sequence ID" value="PWC24033.1"/>
    <property type="molecule type" value="Genomic_DNA"/>
</dbReference>
<dbReference type="Pfam" id="PF00668">
    <property type="entry name" value="Condensation"/>
    <property type="match status" value="2"/>
</dbReference>
<feature type="domain" description="Condensation" evidence="4">
    <location>
        <begin position="3"/>
        <end position="433"/>
    </location>
</feature>
<evidence type="ECO:0000256" key="2">
    <source>
        <dbReference type="ARBA" id="ARBA00022598"/>
    </source>
</evidence>
<dbReference type="Pfam" id="PF00501">
    <property type="entry name" value="AMP-binding"/>
    <property type="match status" value="1"/>
</dbReference>
<evidence type="ECO:0000259" key="5">
    <source>
        <dbReference type="Pfam" id="PF13193"/>
    </source>
</evidence>
<dbReference type="InterPro" id="IPR001242">
    <property type="entry name" value="Condensation_dom"/>
</dbReference>
<proteinExistence type="predicted"/>
<dbReference type="InterPro" id="IPR000873">
    <property type="entry name" value="AMP-dep_synth/lig_dom"/>
</dbReference>
<dbReference type="RefSeq" id="WP_009113500.1">
    <property type="nucleotide sequence ID" value="NZ_CP034036.1"/>
</dbReference>
<dbReference type="FunFam" id="3.30.559.10:FF:000023">
    <property type="entry name" value="Non-ribosomal peptide synthetase"/>
    <property type="match status" value="1"/>
</dbReference>
<organism evidence="6 8">
    <name type="scientific">Brenneria nigrifluens DSM 30175 = ATCC 13028</name>
    <dbReference type="NCBI Taxonomy" id="1121120"/>
    <lineage>
        <taxon>Bacteria</taxon>
        <taxon>Pseudomonadati</taxon>
        <taxon>Pseudomonadota</taxon>
        <taxon>Gammaproteobacteria</taxon>
        <taxon>Enterobacterales</taxon>
        <taxon>Pectobacteriaceae</taxon>
        <taxon>Brenneria</taxon>
    </lineage>
</organism>
<accession>A0A2U1UQT7</accession>
<evidence type="ECO:0000256" key="1">
    <source>
        <dbReference type="ARBA" id="ARBA00004924"/>
    </source>
</evidence>
<feature type="domain" description="AMP-binding enzyme C-terminal" evidence="5">
    <location>
        <begin position="1302"/>
        <end position="1378"/>
    </location>
</feature>
<evidence type="ECO:0000313" key="6">
    <source>
        <dbReference type="EMBL" id="PWC24033.1"/>
    </source>
</evidence>
<dbReference type="Gene3D" id="3.30.559.10">
    <property type="entry name" value="Chloramphenicol acetyltransferase-like domain"/>
    <property type="match status" value="2"/>
</dbReference>
<keyword evidence="9" id="KW-1185">Reference proteome</keyword>
<keyword evidence="2" id="KW-0436">Ligase</keyword>
<dbReference type="GO" id="GO:0043041">
    <property type="term" value="P:amino acid activation for nonribosomal peptide biosynthetic process"/>
    <property type="evidence" value="ECO:0007669"/>
    <property type="project" value="TreeGrafter"/>
</dbReference>
<dbReference type="InterPro" id="IPR045851">
    <property type="entry name" value="AMP-bd_C_sf"/>
</dbReference>
<dbReference type="GO" id="GO:0005737">
    <property type="term" value="C:cytoplasm"/>
    <property type="evidence" value="ECO:0007669"/>
    <property type="project" value="TreeGrafter"/>
</dbReference>
<dbReference type="GO" id="GO:0044550">
    <property type="term" value="P:secondary metabolite biosynthetic process"/>
    <property type="evidence" value="ECO:0007669"/>
    <property type="project" value="TreeGrafter"/>
</dbReference>
<dbReference type="PANTHER" id="PTHR45527:SF10">
    <property type="entry name" value="PYOCHELIN SYNTHASE PCHF"/>
    <property type="match status" value="1"/>
</dbReference>
<dbReference type="InterPro" id="IPR023213">
    <property type="entry name" value="CAT-like_dom_sf"/>
</dbReference>
<dbReference type="OrthoDB" id="5817163at2"/>
<feature type="domain" description="Condensation" evidence="4">
    <location>
        <begin position="477"/>
        <end position="719"/>
    </location>
</feature>
<comment type="pathway">
    <text evidence="1">Siderophore biosynthesis.</text>
</comment>
<reference evidence="7 9" key="2">
    <citation type="submission" date="2018-11" db="EMBL/GenBank/DDBJ databases">
        <title>Genome sequences of Brenneria nigrifluens and Brenneria rubrifaciens.</title>
        <authorList>
            <person name="Poret-Peterson A.T."/>
            <person name="McClean A.E."/>
            <person name="Kluepfel D.A."/>
        </authorList>
    </citation>
    <scope>NUCLEOTIDE SEQUENCE [LARGE SCALE GENOMIC DNA]</scope>
    <source>
        <strain evidence="7 9">ATCC 13028</strain>
    </source>
</reference>
<dbReference type="GO" id="GO:0016874">
    <property type="term" value="F:ligase activity"/>
    <property type="evidence" value="ECO:0007669"/>
    <property type="project" value="UniProtKB-KW"/>
</dbReference>
<dbReference type="Gene3D" id="3.30.300.30">
    <property type="match status" value="1"/>
</dbReference>
<dbReference type="EMBL" id="CP034036">
    <property type="protein sequence ID" value="QCR05226.1"/>
    <property type="molecule type" value="Genomic_DNA"/>
</dbReference>
<dbReference type="CDD" id="cd19535">
    <property type="entry name" value="Cyc_NRPS"/>
    <property type="match status" value="1"/>
</dbReference>
<evidence type="ECO:0000259" key="3">
    <source>
        <dbReference type="Pfam" id="PF00501"/>
    </source>
</evidence>
<reference evidence="6 8" key="1">
    <citation type="submission" date="2018-04" db="EMBL/GenBank/DDBJ databases">
        <title>Brenneria corticis sp.nov.</title>
        <authorList>
            <person name="Li Y."/>
        </authorList>
    </citation>
    <scope>NUCLEOTIDE SEQUENCE [LARGE SCALE GENOMIC DNA]</scope>
    <source>
        <strain evidence="6 8">LMG 2694</strain>
    </source>
</reference>
<dbReference type="Gene3D" id="3.40.50.12780">
    <property type="entry name" value="N-terminal domain of ligase-like"/>
    <property type="match status" value="1"/>
</dbReference>
<dbReference type="PROSITE" id="PS00455">
    <property type="entry name" value="AMP_BINDING"/>
    <property type="match status" value="1"/>
</dbReference>
<dbReference type="InterPro" id="IPR020845">
    <property type="entry name" value="AMP-binding_CS"/>
</dbReference>
<dbReference type="Proteomes" id="UP000295985">
    <property type="component" value="Unassembled WGS sequence"/>
</dbReference>
<dbReference type="SUPFAM" id="SSF52777">
    <property type="entry name" value="CoA-dependent acyltransferases"/>
    <property type="match status" value="4"/>
</dbReference>
<evidence type="ECO:0000259" key="4">
    <source>
        <dbReference type="Pfam" id="PF00668"/>
    </source>
</evidence>
<evidence type="ECO:0000313" key="9">
    <source>
        <dbReference type="Proteomes" id="UP000303847"/>
    </source>
</evidence>
<dbReference type="GO" id="GO:0031177">
    <property type="term" value="F:phosphopantetheine binding"/>
    <property type="evidence" value="ECO:0007669"/>
    <property type="project" value="TreeGrafter"/>
</dbReference>
<dbReference type="InterPro" id="IPR057737">
    <property type="entry name" value="Condensation_MtbB-like"/>
</dbReference>
<dbReference type="PANTHER" id="PTHR45527">
    <property type="entry name" value="NONRIBOSOMAL PEPTIDE SYNTHETASE"/>
    <property type="match status" value="1"/>
</dbReference>
<feature type="domain" description="AMP-dependent synthetase/ligase" evidence="3">
    <location>
        <begin position="904"/>
        <end position="1243"/>
    </location>
</feature>
<dbReference type="NCBIfam" id="TIGR01733">
    <property type="entry name" value="AA-adenyl-dom"/>
    <property type="match status" value="1"/>
</dbReference>
<name>A0A2U1UQT7_9GAMM</name>
<gene>
    <name evidence="6" type="ORF">DDT54_10760</name>
    <name evidence="7" type="ORF">EH206_14155</name>
</gene>
<evidence type="ECO:0000313" key="7">
    <source>
        <dbReference type="EMBL" id="QCR05226.1"/>
    </source>
</evidence>
<dbReference type="InterPro" id="IPR025110">
    <property type="entry name" value="AMP-bd_C"/>
</dbReference>
<dbReference type="InterPro" id="IPR010071">
    <property type="entry name" value="AA_adenyl_dom"/>
</dbReference>
<dbReference type="InterPro" id="IPR042099">
    <property type="entry name" value="ANL_N_sf"/>
</dbReference>
<dbReference type="SUPFAM" id="SSF56801">
    <property type="entry name" value="Acetyl-CoA synthetase-like"/>
    <property type="match status" value="1"/>
</dbReference>
<dbReference type="Pfam" id="PF13193">
    <property type="entry name" value="AMP-binding_C"/>
    <property type="match status" value="1"/>
</dbReference>
<sequence>MKELTPMQAASWVGRQSGQHLGGVAAHLYAEFDGAGLDIDRLERAVSRLYQHHPMLRLRITPEGRQSIAPLDERRHRLRIDDWRDAAPPDITRYLDAKRRSLSTQRLALKQGQASDISVSLLPDDRCRLHMDVDMIAADAQSFRILLEELARFYHRPAAAADAADAAYFRYLDQMRADESLQRRYRRDKQWWHQRLAAIPPAPPLPQNGAAGECRSDRLAARLTPAERRSLEKTARDRHLTLSTLFLCAFAGVLGSSNGVTRFRLNVPIFHRPPYVDGVERIIGDFSNLTILDVEYSPGASLAAFCRQTAQRLARLLSHSHYPGVNVLRDLSRHHGGVQIAPVVFTSGLGLPGGRLFSDAVLKTFGEMNWVISQGPQVALDAQAVDVHDGILLNWDIRPDCFPQPAVGRLFERYLNLLRRLARSPEALHQPLEQLCGEEKALPRPERENIARTPLTALQQAYLVGRSEQWPLGGVAMQDFREYRGNFPVAVLRRRLTELVRRHPALRTRIDADTLSQRVSPDVVVNLDEIDLRALPRADALRRADEMRRACSHALNDLALAPWHIWIIELAQGDGRADEDFTTLAFTSFDALIMDGASISAILAQLFAATETAPPAAQADDGPAPIPAGERRDDEGYWREKLRDFPPPPALPWKRPLASIPSSGWRRESVTLPRRMLKKISAIGAHHGLFQNAILSAAILDTLSLWNRDGALAVGVPVAFPAADGRLGNAATFAALRFAREPEDFFAAARRWQQDTLAALHHLTFSGVDLTRLLLQRHGQSPALPVILTNGLAWETPPADAPMRFHAGLTQTPQVAMDIRLLRDRHRDLLLAVDYAEQALDRAVVRGMLRAMARRIALLGDRAEPAPPPGRFIDYRHYRRNGDERDFIGSGFLARIAAHLFDSPPDKAAVYCGDRTISYAELGRSVATAMANLRRQGMTPGKVAAIVLPRSPQHLTIVLACALQGIVWLPVDTGSPPQRMAYLLTNCRPDLVVGDVGVAEIAAVSPETLLSPVAQQEPVPPRAELFERSHSNDPAYYLYTSGTTGNPKCVVLSYRATDNTIGQTLARWNVGRRDVFISVTPPHHDMSLFDLFGSLCAGATLVLPAPDEEKDAIAWNRLIERHRVSLWCSVPAILEMLLSCTRGEQLSSLRLIAQGGDYIKPATVRALRERLAAARLFSLGGPTETTIWSIWHEITADDSDVVPYGRPLPANRYFICHDTGEHCPAYVVGRIYTAGVNLALGYLENGVLKQHDFVTLKDAEGKPLRAFRTGDRGYYRQDGDIIFAGRVDGYVKVRGVRVSLSEIEAALAKHPAIDAAAVVDYAAGETGEIALGAMYTSRHGAEIPVAELRAFVGRYLPDTHVPTRMVHAAALPLSANGKTDRRRIRLSFSAAAPTSVSASTAAGRA</sequence>
<dbReference type="Proteomes" id="UP000303847">
    <property type="component" value="Chromosome"/>
</dbReference>
<protein>
    <submittedName>
        <fullName evidence="6">Amino acid adenylation domain-containing protein</fullName>
    </submittedName>
</protein>